<proteinExistence type="predicted"/>
<comment type="caution">
    <text evidence="2">The sequence shown here is derived from an EMBL/GenBank/DDBJ whole genome shotgun (WGS) entry which is preliminary data.</text>
</comment>
<feature type="region of interest" description="Disordered" evidence="1">
    <location>
        <begin position="79"/>
        <end position="120"/>
    </location>
</feature>
<dbReference type="EMBL" id="AWUE01014245">
    <property type="protein sequence ID" value="OMP04541.1"/>
    <property type="molecule type" value="Genomic_DNA"/>
</dbReference>
<organism evidence="2 3">
    <name type="scientific">Corchorus olitorius</name>
    <dbReference type="NCBI Taxonomy" id="93759"/>
    <lineage>
        <taxon>Eukaryota</taxon>
        <taxon>Viridiplantae</taxon>
        <taxon>Streptophyta</taxon>
        <taxon>Embryophyta</taxon>
        <taxon>Tracheophyta</taxon>
        <taxon>Spermatophyta</taxon>
        <taxon>Magnoliopsida</taxon>
        <taxon>eudicotyledons</taxon>
        <taxon>Gunneridae</taxon>
        <taxon>Pentapetalae</taxon>
        <taxon>rosids</taxon>
        <taxon>malvids</taxon>
        <taxon>Malvales</taxon>
        <taxon>Malvaceae</taxon>
        <taxon>Grewioideae</taxon>
        <taxon>Apeibeae</taxon>
        <taxon>Corchorus</taxon>
    </lineage>
</organism>
<accession>A0A1R3KBS2</accession>
<feature type="compositionally biased region" description="Basic residues" evidence="1">
    <location>
        <begin position="97"/>
        <end position="111"/>
    </location>
</feature>
<reference evidence="3" key="1">
    <citation type="submission" date="2013-09" db="EMBL/GenBank/DDBJ databases">
        <title>Corchorus olitorius genome sequencing.</title>
        <authorList>
            <person name="Alam M."/>
            <person name="Haque M.S."/>
            <person name="Islam M.S."/>
            <person name="Emdad E.M."/>
            <person name="Islam M.M."/>
            <person name="Ahmed B."/>
            <person name="Halim A."/>
            <person name="Hossen Q.M.M."/>
            <person name="Hossain M.Z."/>
            <person name="Ahmed R."/>
            <person name="Khan M.M."/>
            <person name="Islam R."/>
            <person name="Rashid M.M."/>
            <person name="Khan S.A."/>
            <person name="Rahman M.S."/>
            <person name="Alam M."/>
            <person name="Yahiya A.S."/>
            <person name="Khan M.S."/>
            <person name="Azam M.S."/>
            <person name="Haque T."/>
            <person name="Lashkar M.Z.H."/>
            <person name="Akhand A.I."/>
            <person name="Morshed G."/>
            <person name="Roy S."/>
            <person name="Uddin K.S."/>
            <person name="Rabeya T."/>
            <person name="Hossain A.S."/>
            <person name="Chowdhury A."/>
            <person name="Snigdha A.R."/>
            <person name="Mortoza M.S."/>
            <person name="Matin S.A."/>
            <person name="Hoque S.M.E."/>
            <person name="Islam M.K."/>
            <person name="Roy D.K."/>
            <person name="Haider R."/>
            <person name="Moosa M.M."/>
            <person name="Elias S.M."/>
            <person name="Hasan A.M."/>
            <person name="Jahan S."/>
            <person name="Shafiuddin M."/>
            <person name="Mahmood N."/>
            <person name="Shommy N.S."/>
        </authorList>
    </citation>
    <scope>NUCLEOTIDE SEQUENCE [LARGE SCALE GENOMIC DNA]</scope>
    <source>
        <strain evidence="3">cv. O-4</strain>
    </source>
</reference>
<dbReference type="PANTHER" id="PTHR35318:SF2">
    <property type="entry name" value="OS08G0138900 PROTEIN"/>
    <property type="match status" value="1"/>
</dbReference>
<evidence type="ECO:0000313" key="3">
    <source>
        <dbReference type="Proteomes" id="UP000187203"/>
    </source>
</evidence>
<keyword evidence="3" id="KW-1185">Reference proteome</keyword>
<dbReference type="AlphaFoldDB" id="A0A1R3KBS2"/>
<gene>
    <name evidence="2" type="ORF">COLO4_09540</name>
</gene>
<dbReference type="OrthoDB" id="1917265at2759"/>
<sequence length="120" mass="13150">MKSLLEFVACCVTTPQVSSNDEVVTAAAAVATPSREETRSLMPPKVVALKNKKKRVRVGTPEWKPSLYVISEDNAMAEKREKAQAPEAKPVAADRAVKRKSATVSRSKVHVRNYNDDING</sequence>
<evidence type="ECO:0000256" key="1">
    <source>
        <dbReference type="SAM" id="MobiDB-lite"/>
    </source>
</evidence>
<dbReference type="Proteomes" id="UP000187203">
    <property type="component" value="Unassembled WGS sequence"/>
</dbReference>
<name>A0A1R3KBS2_9ROSI</name>
<dbReference type="PANTHER" id="PTHR35318">
    <property type="entry name" value="BNAA10G08410D PROTEIN"/>
    <property type="match status" value="1"/>
</dbReference>
<protein>
    <submittedName>
        <fullName evidence="2">Uncharacterized protein</fullName>
    </submittedName>
</protein>
<evidence type="ECO:0000313" key="2">
    <source>
        <dbReference type="EMBL" id="OMP04541.1"/>
    </source>
</evidence>